<dbReference type="PROSITE" id="PS50853">
    <property type="entry name" value="FN3"/>
    <property type="match status" value="1"/>
</dbReference>
<evidence type="ECO:0000259" key="2">
    <source>
        <dbReference type="PROSITE" id="PS50041"/>
    </source>
</evidence>
<organism evidence="4 5">
    <name type="scientific">Vulpes vulpes</name>
    <name type="common">Red fox</name>
    <dbReference type="NCBI Taxonomy" id="9627"/>
    <lineage>
        <taxon>Eukaryota</taxon>
        <taxon>Metazoa</taxon>
        <taxon>Chordata</taxon>
        <taxon>Craniata</taxon>
        <taxon>Vertebrata</taxon>
        <taxon>Euteleostomi</taxon>
        <taxon>Mammalia</taxon>
        <taxon>Eutheria</taxon>
        <taxon>Laurasiatheria</taxon>
        <taxon>Carnivora</taxon>
        <taxon>Caniformia</taxon>
        <taxon>Canidae</taxon>
        <taxon>Vulpes</taxon>
    </lineage>
</organism>
<evidence type="ECO:0000313" key="4">
    <source>
        <dbReference type="Proteomes" id="UP001652641"/>
    </source>
</evidence>
<dbReference type="SMART" id="SM00034">
    <property type="entry name" value="CLECT"/>
    <property type="match status" value="1"/>
</dbReference>
<dbReference type="AlphaFoldDB" id="A0A3Q7S0P5"/>
<dbReference type="Pfam" id="PF00059">
    <property type="entry name" value="Lectin_C"/>
    <property type="match status" value="1"/>
</dbReference>
<reference key="1">
    <citation type="submission" date="2019-01" db="UniProtKB">
        <authorList>
            <consortium name="RefSeq"/>
        </authorList>
    </citation>
    <scope>IDENTIFICATION</scope>
</reference>
<dbReference type="CDD" id="cd00063">
    <property type="entry name" value="FN3"/>
    <property type="match status" value="2"/>
</dbReference>
<dbReference type="SMART" id="SM00060">
    <property type="entry name" value="FN3"/>
    <property type="match status" value="3"/>
</dbReference>
<feature type="domain" description="C-type lectin" evidence="2">
    <location>
        <begin position="199"/>
        <end position="322"/>
    </location>
</feature>
<evidence type="ECO:0008006" key="6">
    <source>
        <dbReference type="Google" id="ProtNLM"/>
    </source>
</evidence>
<dbReference type="InterPro" id="IPR050991">
    <property type="entry name" value="ECM_Regulatory_Proteins"/>
</dbReference>
<evidence type="ECO:0000313" key="5">
    <source>
        <dbReference type="RefSeq" id="XP_025848141.2"/>
    </source>
</evidence>
<dbReference type="InterPro" id="IPR016186">
    <property type="entry name" value="C-type_lectin-like/link_sf"/>
</dbReference>
<gene>
    <name evidence="5" type="primary">LOC112915066</name>
</gene>
<dbReference type="InterPro" id="IPR036116">
    <property type="entry name" value="FN3_sf"/>
</dbReference>
<dbReference type="Gene3D" id="2.60.40.10">
    <property type="entry name" value="Immunoglobulins"/>
    <property type="match status" value="2"/>
</dbReference>
<dbReference type="Pfam" id="PF00041">
    <property type="entry name" value="fn3"/>
    <property type="match status" value="1"/>
</dbReference>
<dbReference type="Proteomes" id="UP001652641">
    <property type="component" value="Chromosome 10"/>
</dbReference>
<feature type="domain" description="Fibronectin type-III" evidence="3">
    <location>
        <begin position="430"/>
        <end position="523"/>
    </location>
</feature>
<dbReference type="Gene3D" id="3.10.100.10">
    <property type="entry name" value="Mannose-Binding Protein A, subunit A"/>
    <property type="match status" value="1"/>
</dbReference>
<dbReference type="PANTHER" id="PTHR46708:SF2">
    <property type="entry name" value="FIBRONECTIN TYPE-III DOMAIN-CONTAINING PROTEIN"/>
    <property type="match status" value="1"/>
</dbReference>
<dbReference type="GeneID" id="112915066"/>
<accession>A0A3Q7S0P5</accession>
<dbReference type="InterPro" id="IPR001304">
    <property type="entry name" value="C-type_lectin-like"/>
</dbReference>
<dbReference type="RefSeq" id="XP_025848141.2">
    <property type="nucleotide sequence ID" value="XM_025992356.2"/>
</dbReference>
<dbReference type="PROSITE" id="PS50041">
    <property type="entry name" value="C_TYPE_LECTIN_2"/>
    <property type="match status" value="1"/>
</dbReference>
<dbReference type="SUPFAM" id="SSF56436">
    <property type="entry name" value="C-type lectin-like"/>
    <property type="match status" value="1"/>
</dbReference>
<dbReference type="KEGG" id="vvp:112915066"/>
<keyword evidence="4" id="KW-1185">Reference proteome</keyword>
<proteinExistence type="predicted"/>
<dbReference type="CDD" id="cd00037">
    <property type="entry name" value="CLECT"/>
    <property type="match status" value="1"/>
</dbReference>
<evidence type="ECO:0000256" key="1">
    <source>
        <dbReference type="ARBA" id="ARBA00022737"/>
    </source>
</evidence>
<dbReference type="InterPro" id="IPR016187">
    <property type="entry name" value="CTDL_fold"/>
</dbReference>
<reference evidence="5" key="2">
    <citation type="submission" date="2025-08" db="UniProtKB">
        <authorList>
            <consortium name="RefSeq"/>
        </authorList>
    </citation>
    <scope>IDENTIFICATION</scope>
    <source>
        <tissue evidence="5">Cell line</tissue>
    </source>
</reference>
<dbReference type="SUPFAM" id="SSF49265">
    <property type="entry name" value="Fibronectin type III"/>
    <property type="match status" value="2"/>
</dbReference>
<keyword evidence="1" id="KW-0677">Repeat</keyword>
<protein>
    <recommendedName>
        <fullName evidence="6">Tenascin-R-like</fullName>
    </recommendedName>
</protein>
<dbReference type="PANTHER" id="PTHR46708">
    <property type="entry name" value="TENASCIN"/>
    <property type="match status" value="1"/>
</dbReference>
<sequence>MEKSIILLLWVQYVVKISKSFCFVNNRTTVVIEWDEFPKGRSPGFYFLKYQLVNDFAEKTIKSILINPQELSKAITLEENEDYHIILQSIKYGQILSEKSFKTRGFSTSNIKTVATSTSVSFNWSVLSSNDISVSISLNNSSQVMHNNVTVYEWDNLKPATLYTFKFELKQLHLDFINIFQRLDVQVETGSCSPGWIALRNSCYKISKESKPWNIAQRHCRLSLSSAHLVDIKNEEEKKFVSSLLRSKNQIIIWTGLNDLKKEGHLTWTDGSSFGLKKNEIFSFPLLPKNETDCYVLQQNASGSNYFFTRFFCYVPLPYICRYDSPSLQENLLIYIKDVGTTEVVFGWHNLNAWNNLNKWLKLGYKIIIKYYLDYTEEKYFESISPNTTEKRITQLFPGHTYRFLLFAINEWEAKTMLSSVFIVETRPLSAQNITVTHVTPTEIFLHWNPPDLASFHHYLVTILNVENNKSKEMFVEKLNTSVKIGDLKPFHHYLIYLFSVGERGTLGCSERPISAVTGINPPQKVHANPEDVGEDSIILQWESPQDGHEVYIQIRSVLDTREVMKLFVKDANRFKIDNLTPGMTYDIGMATVMNGNLSELVTIQQTLSENQIFFIHNRYLPIWGYCRIFPDTPLWSQVLPF</sequence>
<dbReference type="InterPro" id="IPR013783">
    <property type="entry name" value="Ig-like_fold"/>
</dbReference>
<dbReference type="InterPro" id="IPR003961">
    <property type="entry name" value="FN3_dom"/>
</dbReference>
<name>A0A3Q7S0P5_VULVU</name>
<evidence type="ECO:0000259" key="3">
    <source>
        <dbReference type="PROSITE" id="PS50853"/>
    </source>
</evidence>